<dbReference type="PROSITE" id="PS50893">
    <property type="entry name" value="ABC_TRANSPORTER_2"/>
    <property type="match status" value="1"/>
</dbReference>
<protein>
    <submittedName>
        <fullName evidence="5">ABC transporter ATP-binding protein</fullName>
    </submittedName>
</protein>
<reference evidence="6" key="2">
    <citation type="journal article" date="2018" name="Environ. Microbiol.">
        <title>Bloom of a denitrifying methanotroph, 'Candidatus Methylomirabilis limnetica', in a deep stratified lake.</title>
        <authorList>
            <person name="Graf J.S."/>
            <person name="Mayr M.J."/>
            <person name="Marchant H.K."/>
            <person name="Tienken D."/>
            <person name="Hach P.F."/>
            <person name="Brand A."/>
            <person name="Schubert C.J."/>
            <person name="Kuypers M.M."/>
            <person name="Milucka J."/>
        </authorList>
    </citation>
    <scope>NUCLEOTIDE SEQUENCE [LARGE SCALE GENOMIC DNA]</scope>
    <source>
        <strain evidence="6">Zug</strain>
    </source>
</reference>
<sequence>MSAPAIEFRQVYKSFNHTPILVGMDFAIQSGETVTIIGGSGIGKSVTLKLIVGLLKPEAGQILIEGEDIVPLTEDQLIRVRKKIGMVFQGSALFDSLSVAENIAYPLREHTAMSERQIRERIMETLRLVGLEGAEDKEPADLSGGMRKRVALARAIALTPRIILYDEPTTGLDPANTEKINELIVDMDRKLEVTSVVVTHDMRSAFKISDRIGLLDMGKIAVVGTPREIERADLPLVRQFINGTVA</sequence>
<dbReference type="InterPro" id="IPR027417">
    <property type="entry name" value="P-loop_NTPase"/>
</dbReference>
<dbReference type="Pfam" id="PF00005">
    <property type="entry name" value="ABC_tran"/>
    <property type="match status" value="1"/>
</dbReference>
<feature type="domain" description="ABC transporter" evidence="4">
    <location>
        <begin position="6"/>
        <end position="242"/>
    </location>
</feature>
<evidence type="ECO:0000313" key="6">
    <source>
        <dbReference type="Proteomes" id="UP000241436"/>
    </source>
</evidence>
<dbReference type="PANTHER" id="PTHR43023">
    <property type="entry name" value="PROTEIN TRIGALACTOSYLDIACYLGLYCEROL 3, CHLOROPLASTIC"/>
    <property type="match status" value="1"/>
</dbReference>
<dbReference type="AlphaFoldDB" id="A0A2T4U112"/>
<dbReference type="EMBL" id="NVQC01000009">
    <property type="protein sequence ID" value="PTL37040.1"/>
    <property type="molecule type" value="Genomic_DNA"/>
</dbReference>
<comment type="caution">
    <text evidence="5">The sequence shown here is derived from an EMBL/GenBank/DDBJ whole genome shotgun (WGS) entry which is preliminary data.</text>
</comment>
<organism evidence="5 6">
    <name type="scientific">Candidatus Methylomirabilis limnetica</name>
    <dbReference type="NCBI Taxonomy" id="2033718"/>
    <lineage>
        <taxon>Bacteria</taxon>
        <taxon>Candidatus Methylomirabilota</taxon>
        <taxon>Candidatus Methylomirabilia</taxon>
        <taxon>Candidatus Methylomirabilales</taxon>
        <taxon>Candidatus Methylomirabilaceae</taxon>
        <taxon>Candidatus Methylomirabilis</taxon>
    </lineage>
</organism>
<dbReference type="InterPro" id="IPR003593">
    <property type="entry name" value="AAA+_ATPase"/>
</dbReference>
<accession>A0A2T4U112</accession>
<gene>
    <name evidence="5" type="ORF">CLG94_01890</name>
</gene>
<dbReference type="RefSeq" id="WP_107561202.1">
    <property type="nucleotide sequence ID" value="NZ_NVQC01000009.1"/>
</dbReference>
<dbReference type="SMART" id="SM00382">
    <property type="entry name" value="AAA"/>
    <property type="match status" value="1"/>
</dbReference>
<dbReference type="InterPro" id="IPR003439">
    <property type="entry name" value="ABC_transporter-like_ATP-bd"/>
</dbReference>
<evidence type="ECO:0000256" key="1">
    <source>
        <dbReference type="ARBA" id="ARBA00022448"/>
    </source>
</evidence>
<dbReference type="PROSITE" id="PS00211">
    <property type="entry name" value="ABC_TRANSPORTER_1"/>
    <property type="match status" value="1"/>
</dbReference>
<keyword evidence="2" id="KW-0547">Nucleotide-binding</keyword>
<dbReference type="OrthoDB" id="9772862at2"/>
<reference evidence="5 6" key="1">
    <citation type="submission" date="2017-09" db="EMBL/GenBank/DDBJ databases">
        <title>Bloom of a denitrifying methanotroph, Candidatus Methylomirabilis limnetica, in a deep stratified lake.</title>
        <authorList>
            <person name="Graf J.S."/>
            <person name="Marchant H.K."/>
            <person name="Tienken D."/>
            <person name="Hach P.F."/>
            <person name="Brand A."/>
            <person name="Schubert C.J."/>
            <person name="Kuypers M.M."/>
            <person name="Milucka J."/>
        </authorList>
    </citation>
    <scope>NUCLEOTIDE SEQUENCE [LARGE SCALE GENOMIC DNA]</scope>
    <source>
        <strain evidence="5 6">Zug</strain>
    </source>
</reference>
<dbReference type="PANTHER" id="PTHR43023:SF6">
    <property type="entry name" value="INTERMEMBRANE PHOSPHOLIPID TRANSPORT SYSTEM ATP-BINDING PROTEIN MLAF"/>
    <property type="match status" value="1"/>
</dbReference>
<dbReference type="CDD" id="cd03261">
    <property type="entry name" value="ABC_Org_Solvent_Resistant"/>
    <property type="match status" value="1"/>
</dbReference>
<dbReference type="SUPFAM" id="SSF52540">
    <property type="entry name" value="P-loop containing nucleoside triphosphate hydrolases"/>
    <property type="match status" value="1"/>
</dbReference>
<keyword evidence="1" id="KW-0813">Transport</keyword>
<dbReference type="GO" id="GO:0005524">
    <property type="term" value="F:ATP binding"/>
    <property type="evidence" value="ECO:0007669"/>
    <property type="project" value="UniProtKB-KW"/>
</dbReference>
<keyword evidence="6" id="KW-1185">Reference proteome</keyword>
<evidence type="ECO:0000259" key="4">
    <source>
        <dbReference type="PROSITE" id="PS50893"/>
    </source>
</evidence>
<dbReference type="GO" id="GO:0016887">
    <property type="term" value="F:ATP hydrolysis activity"/>
    <property type="evidence" value="ECO:0007669"/>
    <property type="project" value="InterPro"/>
</dbReference>
<evidence type="ECO:0000256" key="3">
    <source>
        <dbReference type="ARBA" id="ARBA00022840"/>
    </source>
</evidence>
<dbReference type="InterPro" id="IPR017871">
    <property type="entry name" value="ABC_transporter-like_CS"/>
</dbReference>
<name>A0A2T4U112_9BACT</name>
<dbReference type="Gene3D" id="3.40.50.300">
    <property type="entry name" value="P-loop containing nucleotide triphosphate hydrolases"/>
    <property type="match status" value="1"/>
</dbReference>
<dbReference type="Proteomes" id="UP000241436">
    <property type="component" value="Unassembled WGS sequence"/>
</dbReference>
<evidence type="ECO:0000256" key="2">
    <source>
        <dbReference type="ARBA" id="ARBA00022741"/>
    </source>
</evidence>
<proteinExistence type="predicted"/>
<keyword evidence="3 5" id="KW-0067">ATP-binding</keyword>
<evidence type="ECO:0000313" key="5">
    <source>
        <dbReference type="EMBL" id="PTL37040.1"/>
    </source>
</evidence>